<evidence type="ECO:0000256" key="7">
    <source>
        <dbReference type="ARBA" id="ARBA00022989"/>
    </source>
</evidence>
<reference evidence="13 14" key="1">
    <citation type="journal article" date="2014" name="Antonie Van Leeuwenhoek">
        <title>Hyphomonas beringensis sp. nov. and Hyphomonas chukchiensis sp. nov., isolated from surface seawater of the Bering Sea and Chukchi Sea.</title>
        <authorList>
            <person name="Li C."/>
            <person name="Lai Q."/>
            <person name="Li G."/>
            <person name="Dong C."/>
            <person name="Wang J."/>
            <person name="Liao Y."/>
            <person name="Shao Z."/>
        </authorList>
    </citation>
    <scope>NUCLEOTIDE SEQUENCE [LARGE SCALE GENOMIC DNA]</scope>
    <source>
        <strain evidence="13 14">MHS-2</strain>
    </source>
</reference>
<feature type="transmembrane region" description="Helical" evidence="11">
    <location>
        <begin position="200"/>
        <end position="221"/>
    </location>
</feature>
<proteinExistence type="inferred from homology"/>
<keyword evidence="14" id="KW-1185">Reference proteome</keyword>
<dbReference type="InterPro" id="IPR023011">
    <property type="entry name" value="ATP_synth_F0_asu_AS"/>
</dbReference>
<feature type="transmembrane region" description="Helical" evidence="11">
    <location>
        <begin position="121"/>
        <end position="140"/>
    </location>
</feature>
<dbReference type="PROSITE" id="PS00449">
    <property type="entry name" value="ATPASE_A"/>
    <property type="match status" value="1"/>
</dbReference>
<dbReference type="RefSeq" id="WP_035614851.1">
    <property type="nucleotide sequence ID" value="NZ_ARYK01000002.1"/>
</dbReference>
<comment type="function">
    <text evidence="11 12">Key component of the proton channel; it plays a direct role in the translocation of protons across the membrane.</text>
</comment>
<evidence type="ECO:0000313" key="13">
    <source>
        <dbReference type="EMBL" id="KCZ93324.1"/>
    </source>
</evidence>
<evidence type="ECO:0000256" key="5">
    <source>
        <dbReference type="ARBA" id="ARBA00022692"/>
    </source>
</evidence>
<accession>A0A059FRM5</accession>
<dbReference type="HAMAP" id="MF_01393">
    <property type="entry name" value="ATP_synth_a_bact"/>
    <property type="match status" value="1"/>
</dbReference>
<organism evidence="13 14">
    <name type="scientific">Hyphomonas johnsonii MHS-2</name>
    <dbReference type="NCBI Taxonomy" id="1280950"/>
    <lineage>
        <taxon>Bacteria</taxon>
        <taxon>Pseudomonadati</taxon>
        <taxon>Pseudomonadota</taxon>
        <taxon>Alphaproteobacteria</taxon>
        <taxon>Hyphomonadales</taxon>
        <taxon>Hyphomonadaceae</taxon>
        <taxon>Hyphomonas</taxon>
    </lineage>
</organism>
<keyword evidence="10 11" id="KW-0066">ATP synthesis</keyword>
<dbReference type="InterPro" id="IPR000568">
    <property type="entry name" value="ATP_synth_F0_asu"/>
</dbReference>
<dbReference type="GO" id="GO:0005886">
    <property type="term" value="C:plasma membrane"/>
    <property type="evidence" value="ECO:0007669"/>
    <property type="project" value="UniProtKB-SubCell"/>
</dbReference>
<feature type="transmembrane region" description="Helical" evidence="11">
    <location>
        <begin position="36"/>
        <end position="55"/>
    </location>
</feature>
<dbReference type="EMBL" id="ARYK01000002">
    <property type="protein sequence ID" value="KCZ93324.1"/>
    <property type="molecule type" value="Genomic_DNA"/>
</dbReference>
<dbReference type="SUPFAM" id="SSF81336">
    <property type="entry name" value="F1F0 ATP synthase subunit A"/>
    <property type="match status" value="1"/>
</dbReference>
<dbReference type="PANTHER" id="PTHR11410:SF0">
    <property type="entry name" value="ATP SYNTHASE SUBUNIT A"/>
    <property type="match status" value="1"/>
</dbReference>
<keyword evidence="9 11" id="KW-0472">Membrane</keyword>
<evidence type="ECO:0000256" key="2">
    <source>
        <dbReference type="ARBA" id="ARBA00006810"/>
    </source>
</evidence>
<comment type="similarity">
    <text evidence="2 11 12">Belongs to the ATPase A chain family.</text>
</comment>
<dbReference type="GO" id="GO:0046933">
    <property type="term" value="F:proton-transporting ATP synthase activity, rotational mechanism"/>
    <property type="evidence" value="ECO:0007669"/>
    <property type="project" value="UniProtKB-UniRule"/>
</dbReference>
<dbReference type="STRING" id="1280950.HJO_05695"/>
<protein>
    <recommendedName>
        <fullName evidence="11 12">ATP synthase subunit a</fullName>
    </recommendedName>
    <alternativeName>
        <fullName evidence="11">ATP synthase F0 sector subunit a</fullName>
    </alternativeName>
    <alternativeName>
        <fullName evidence="11">F-ATPase subunit 6</fullName>
    </alternativeName>
</protein>
<evidence type="ECO:0000256" key="6">
    <source>
        <dbReference type="ARBA" id="ARBA00022781"/>
    </source>
</evidence>
<keyword evidence="3 11" id="KW-0813">Transport</keyword>
<dbReference type="PANTHER" id="PTHR11410">
    <property type="entry name" value="ATP SYNTHASE SUBUNIT A"/>
    <property type="match status" value="1"/>
</dbReference>
<dbReference type="NCBIfam" id="TIGR01131">
    <property type="entry name" value="ATP_synt_6_or_A"/>
    <property type="match status" value="1"/>
</dbReference>
<dbReference type="PRINTS" id="PR00123">
    <property type="entry name" value="ATPASEA"/>
</dbReference>
<dbReference type="Gene3D" id="1.20.120.220">
    <property type="entry name" value="ATP synthase, F0 complex, subunit A"/>
    <property type="match status" value="1"/>
</dbReference>
<keyword evidence="5 11" id="KW-0812">Transmembrane</keyword>
<evidence type="ECO:0000256" key="4">
    <source>
        <dbReference type="ARBA" id="ARBA00022547"/>
    </source>
</evidence>
<evidence type="ECO:0000256" key="12">
    <source>
        <dbReference type="RuleBase" id="RU000483"/>
    </source>
</evidence>
<keyword evidence="8 11" id="KW-0406">Ion transport</keyword>
<dbReference type="AlphaFoldDB" id="A0A059FRM5"/>
<gene>
    <name evidence="11" type="primary">atpB</name>
    <name evidence="13" type="ORF">HJO_05695</name>
</gene>
<evidence type="ECO:0000256" key="11">
    <source>
        <dbReference type="HAMAP-Rule" id="MF_01393"/>
    </source>
</evidence>
<dbReference type="GO" id="GO:0016787">
    <property type="term" value="F:hydrolase activity"/>
    <property type="evidence" value="ECO:0007669"/>
    <property type="project" value="UniProtKB-KW"/>
</dbReference>
<dbReference type="OrthoDB" id="9809130at2"/>
<sequence>MNLLNPSVAVDPIHQFQITRWIEFHPGGIDLSFTNASGFMALGVILTIAFFGIAASKGSLVPSRLQSMAEIGYGFVADMVRGTAGEEGLKFFPFVFTLFFFIFFANMIGMVPYAFTTTSHIIVTAALALLVMTIVIGYGFYKNGLKFLGLFAPSLGDMHIVGKICLYSLLIPIEVISFFARPLTLSLRLFANMLAGHIMLKLFAGFAVIGMAVGGIGYLVTPLSFIMAVALNALELLVAGLQAYVFAILTCVYLSDALHPSH</sequence>
<dbReference type="PATRIC" id="fig|1280950.3.peg.1147"/>
<feature type="transmembrane region" description="Helical" evidence="11">
    <location>
        <begin position="233"/>
        <end position="255"/>
    </location>
</feature>
<dbReference type="InterPro" id="IPR035908">
    <property type="entry name" value="F0_ATP_A_sf"/>
</dbReference>
<evidence type="ECO:0000256" key="3">
    <source>
        <dbReference type="ARBA" id="ARBA00022448"/>
    </source>
</evidence>
<evidence type="ECO:0000256" key="9">
    <source>
        <dbReference type="ARBA" id="ARBA00023136"/>
    </source>
</evidence>
<evidence type="ECO:0000256" key="1">
    <source>
        <dbReference type="ARBA" id="ARBA00004141"/>
    </source>
</evidence>
<feature type="transmembrane region" description="Helical" evidence="11">
    <location>
        <begin position="91"/>
        <end position="115"/>
    </location>
</feature>
<keyword evidence="13" id="KW-0378">Hydrolase</keyword>
<name>A0A059FRM5_9PROT</name>
<dbReference type="CDD" id="cd00310">
    <property type="entry name" value="ATP-synt_Fo_a_6"/>
    <property type="match status" value="1"/>
</dbReference>
<dbReference type="Pfam" id="PF00119">
    <property type="entry name" value="ATP-synt_A"/>
    <property type="match status" value="1"/>
</dbReference>
<keyword evidence="11" id="KW-1003">Cell membrane</keyword>
<evidence type="ECO:0000256" key="8">
    <source>
        <dbReference type="ARBA" id="ARBA00023065"/>
    </source>
</evidence>
<dbReference type="NCBIfam" id="NF004482">
    <property type="entry name" value="PRK05815.2-4"/>
    <property type="match status" value="1"/>
</dbReference>
<keyword evidence="4 11" id="KW-0138">CF(0)</keyword>
<evidence type="ECO:0000313" key="14">
    <source>
        <dbReference type="Proteomes" id="UP000025171"/>
    </source>
</evidence>
<dbReference type="InterPro" id="IPR045083">
    <property type="entry name" value="ATP_synth_F0_asu_bact/mt"/>
</dbReference>
<keyword evidence="7 11" id="KW-1133">Transmembrane helix</keyword>
<feature type="transmembrane region" description="Helical" evidence="11">
    <location>
        <begin position="160"/>
        <end position="180"/>
    </location>
</feature>
<dbReference type="eggNOG" id="COG0356">
    <property type="taxonomic scope" value="Bacteria"/>
</dbReference>
<dbReference type="Proteomes" id="UP000025171">
    <property type="component" value="Unassembled WGS sequence"/>
</dbReference>
<keyword evidence="6 11" id="KW-0375">Hydrogen ion transport</keyword>
<comment type="subcellular location">
    <subcellularLocation>
        <location evidence="11 12">Cell membrane</location>
        <topology evidence="11 12">Multi-pass membrane protein</topology>
    </subcellularLocation>
    <subcellularLocation>
        <location evidence="1">Membrane</location>
        <topology evidence="1">Multi-pass membrane protein</topology>
    </subcellularLocation>
</comment>
<dbReference type="GO" id="GO:0045259">
    <property type="term" value="C:proton-transporting ATP synthase complex"/>
    <property type="evidence" value="ECO:0007669"/>
    <property type="project" value="UniProtKB-KW"/>
</dbReference>
<comment type="caution">
    <text evidence="13">The sequence shown here is derived from an EMBL/GenBank/DDBJ whole genome shotgun (WGS) entry which is preliminary data.</text>
</comment>
<evidence type="ECO:0000256" key="10">
    <source>
        <dbReference type="ARBA" id="ARBA00023310"/>
    </source>
</evidence>